<evidence type="ECO:0000313" key="4">
    <source>
        <dbReference type="Proteomes" id="UP000199354"/>
    </source>
</evidence>
<dbReference type="InterPro" id="IPR000086">
    <property type="entry name" value="NUDIX_hydrolase_dom"/>
</dbReference>
<dbReference type="EMBL" id="FMVF01000003">
    <property type="protein sequence ID" value="SCY09324.1"/>
    <property type="molecule type" value="Genomic_DNA"/>
</dbReference>
<dbReference type="Gene3D" id="3.90.79.10">
    <property type="entry name" value="Nucleoside Triphosphate Pyrophosphohydrolase"/>
    <property type="match status" value="1"/>
</dbReference>
<name>A0A1G5D3U9_9FLAO</name>
<gene>
    <name evidence="3" type="ORF">SAMN02927903_00736</name>
</gene>
<evidence type="ECO:0000259" key="2">
    <source>
        <dbReference type="PROSITE" id="PS51462"/>
    </source>
</evidence>
<dbReference type="STRING" id="490189.SAMN02927903_00736"/>
<feature type="domain" description="Nudix hydrolase" evidence="2">
    <location>
        <begin position="5"/>
        <end position="138"/>
    </location>
</feature>
<keyword evidence="1" id="KW-0378">Hydrolase</keyword>
<sequence length="138" mass="15501">MRTSKIFVTVDIVVHQPTLAGGKILLIQRKNPPFENQWALPGGFVDENENLPDAAQRELLEETSIRVQHVEQLKAFGKPGRDPRGHMVSVAFLARITDEHQKPEAADDAQDAQWFSVNHLPTLAFDHAEIINFALTKI</sequence>
<dbReference type="CDD" id="cd18873">
    <property type="entry name" value="NUDIX_NadM_like"/>
    <property type="match status" value="1"/>
</dbReference>
<dbReference type="GO" id="GO:0016787">
    <property type="term" value="F:hydrolase activity"/>
    <property type="evidence" value="ECO:0007669"/>
    <property type="project" value="UniProtKB-KW"/>
</dbReference>
<dbReference type="Pfam" id="PF00293">
    <property type="entry name" value="NUDIX"/>
    <property type="match status" value="1"/>
</dbReference>
<dbReference type="RefSeq" id="WP_091140962.1">
    <property type="nucleotide sequence ID" value="NZ_FMVF01000003.1"/>
</dbReference>
<dbReference type="PROSITE" id="PS51462">
    <property type="entry name" value="NUDIX"/>
    <property type="match status" value="1"/>
</dbReference>
<dbReference type="InterPro" id="IPR020476">
    <property type="entry name" value="Nudix_hydrolase"/>
</dbReference>
<dbReference type="AlphaFoldDB" id="A0A1G5D3U9"/>
<dbReference type="SUPFAM" id="SSF55811">
    <property type="entry name" value="Nudix"/>
    <property type="match status" value="1"/>
</dbReference>
<evidence type="ECO:0000313" key="3">
    <source>
        <dbReference type="EMBL" id="SCY09324.1"/>
    </source>
</evidence>
<proteinExistence type="predicted"/>
<reference evidence="3 4" key="1">
    <citation type="submission" date="2016-10" db="EMBL/GenBank/DDBJ databases">
        <authorList>
            <person name="de Groot N.N."/>
        </authorList>
    </citation>
    <scope>NUCLEOTIDE SEQUENCE [LARGE SCALE GENOMIC DNA]</scope>
    <source>
        <strain evidence="3 4">CGMCC 1.7031</strain>
    </source>
</reference>
<dbReference type="InterPro" id="IPR015797">
    <property type="entry name" value="NUDIX_hydrolase-like_dom_sf"/>
</dbReference>
<accession>A0A1G5D3U9</accession>
<keyword evidence="4" id="KW-1185">Reference proteome</keyword>
<organism evidence="3 4">
    <name type="scientific">Flavobacterium caeni</name>
    <dbReference type="NCBI Taxonomy" id="490189"/>
    <lineage>
        <taxon>Bacteria</taxon>
        <taxon>Pseudomonadati</taxon>
        <taxon>Bacteroidota</taxon>
        <taxon>Flavobacteriia</taxon>
        <taxon>Flavobacteriales</taxon>
        <taxon>Flavobacteriaceae</taxon>
        <taxon>Flavobacterium</taxon>
    </lineage>
</organism>
<dbReference type="Proteomes" id="UP000199354">
    <property type="component" value="Unassembled WGS sequence"/>
</dbReference>
<dbReference type="PANTHER" id="PTHR43736:SF4">
    <property type="entry name" value="SLR1690 PROTEIN"/>
    <property type="match status" value="1"/>
</dbReference>
<dbReference type="PRINTS" id="PR00502">
    <property type="entry name" value="NUDIXFAMILY"/>
</dbReference>
<dbReference type="PANTHER" id="PTHR43736">
    <property type="entry name" value="ADP-RIBOSE PYROPHOSPHATASE"/>
    <property type="match status" value="1"/>
</dbReference>
<protein>
    <submittedName>
        <fullName evidence="3">8-oxo-dGTP diphosphatase</fullName>
    </submittedName>
</protein>
<evidence type="ECO:0000256" key="1">
    <source>
        <dbReference type="ARBA" id="ARBA00022801"/>
    </source>
</evidence>
<dbReference type="OrthoDB" id="9786141at2"/>